<evidence type="ECO:0000256" key="7">
    <source>
        <dbReference type="SAM" id="Phobius"/>
    </source>
</evidence>
<keyword evidence="3 9" id="KW-0418">Kinase</keyword>
<dbReference type="GO" id="GO:0004674">
    <property type="term" value="F:protein serine/threonine kinase activity"/>
    <property type="evidence" value="ECO:0007669"/>
    <property type="project" value="UniProtKB-KW"/>
</dbReference>
<feature type="region of interest" description="Disordered" evidence="6">
    <location>
        <begin position="358"/>
        <end position="377"/>
    </location>
</feature>
<evidence type="ECO:0000313" key="9">
    <source>
        <dbReference type="EMBL" id="RVU44749.1"/>
    </source>
</evidence>
<dbReference type="PROSITE" id="PS50011">
    <property type="entry name" value="PROTEIN_KINASE_DOM"/>
    <property type="match status" value="1"/>
</dbReference>
<sequence>MASTNEHDPTSSPREKVCWQCGRTFSTALEMCPDDGARLIETGLEDLEDPLIGSIFDGRFQIYKKLGEGGMGAVYSARRLDFETDVALKLLKVDFARDEGIRKRFMYEARVISNLKHPHAVRLFDFGQTSDGHFYMVMELLHGESLADRLAYRFVTYREVFDIIPPICGVLGEAHAQDVIHRDLKPENIYLLKVEENHEFPKLLDFGIAKHNRAETMTQSGTLWGTPAYMSPEQARGDVVGAAADIYGIGIMVYELISGNLPFHASTQMGFAVKHLNEPARPLSSIPGLNSVPAALDELVLSMLAKRPEDRPGSMEEVVARLEVIRAQDFSPELLARVPAEEVDPIALQAWMRDAPDISQNQDARASSEASSSQEGRAREIDAFGQTDVANALPAFPLSSARDVLDTLPAPGTSAMASSSVSEDVRVEREAASASAEFSAVLDAAPVREERRRTVMVVGAGAVLVVLMIAALMFGGDTLNGLTPADQAAADVEAPQLPTTPLDMGNVVSAAAMHGAYVSFEARELARHLAEAERLGQLQDFEFVNEEVEASEEGSGKERETTPAVDDRTLRKALESTF</sequence>
<keyword evidence="7" id="KW-0812">Transmembrane</keyword>
<evidence type="ECO:0000256" key="3">
    <source>
        <dbReference type="ARBA" id="ARBA00022777"/>
    </source>
</evidence>
<keyword evidence="9" id="KW-0723">Serine/threonine-protein kinase</keyword>
<evidence type="ECO:0000256" key="1">
    <source>
        <dbReference type="ARBA" id="ARBA00022679"/>
    </source>
</evidence>
<evidence type="ECO:0000256" key="5">
    <source>
        <dbReference type="PROSITE-ProRule" id="PRU10141"/>
    </source>
</evidence>
<dbReference type="InterPro" id="IPR008271">
    <property type="entry name" value="Ser/Thr_kinase_AS"/>
</dbReference>
<dbReference type="Proteomes" id="UP000282926">
    <property type="component" value="Unassembled WGS sequence"/>
</dbReference>
<dbReference type="SMART" id="SM00220">
    <property type="entry name" value="S_TKc"/>
    <property type="match status" value="1"/>
</dbReference>
<feature type="transmembrane region" description="Helical" evidence="7">
    <location>
        <begin position="455"/>
        <end position="474"/>
    </location>
</feature>
<keyword evidence="7" id="KW-0472">Membrane</keyword>
<keyword evidence="4 5" id="KW-0067">ATP-binding</keyword>
<dbReference type="InterPro" id="IPR017441">
    <property type="entry name" value="Protein_kinase_ATP_BS"/>
</dbReference>
<keyword evidence="2 5" id="KW-0547">Nucleotide-binding</keyword>
<dbReference type="CDD" id="cd14014">
    <property type="entry name" value="STKc_PknB_like"/>
    <property type="match status" value="1"/>
</dbReference>
<evidence type="ECO:0000259" key="8">
    <source>
        <dbReference type="PROSITE" id="PS50011"/>
    </source>
</evidence>
<keyword evidence="7" id="KW-1133">Transmembrane helix</keyword>
<gene>
    <name evidence="9" type="ORF">EA187_09405</name>
</gene>
<keyword evidence="10" id="KW-1185">Reference proteome</keyword>
<evidence type="ECO:0000313" key="10">
    <source>
        <dbReference type="Proteomes" id="UP000282926"/>
    </source>
</evidence>
<feature type="compositionally biased region" description="Low complexity" evidence="6">
    <location>
        <begin position="364"/>
        <end position="375"/>
    </location>
</feature>
<dbReference type="RefSeq" id="WP_115604013.1">
    <property type="nucleotide sequence ID" value="NZ_SADD01000004.1"/>
</dbReference>
<proteinExistence type="predicted"/>
<dbReference type="Gene3D" id="1.10.510.10">
    <property type="entry name" value="Transferase(Phosphotransferase) domain 1"/>
    <property type="match status" value="1"/>
</dbReference>
<keyword evidence="1" id="KW-0808">Transferase</keyword>
<dbReference type="PANTHER" id="PTHR43289">
    <property type="entry name" value="MITOGEN-ACTIVATED PROTEIN KINASE KINASE KINASE 20-RELATED"/>
    <property type="match status" value="1"/>
</dbReference>
<dbReference type="PANTHER" id="PTHR43289:SF6">
    <property type="entry name" value="SERINE_THREONINE-PROTEIN KINASE NEKL-3"/>
    <property type="match status" value="1"/>
</dbReference>
<dbReference type="EMBL" id="SADD01000004">
    <property type="protein sequence ID" value="RVU44749.1"/>
    <property type="molecule type" value="Genomic_DNA"/>
</dbReference>
<accession>A0ABY0CTU1</accession>
<feature type="region of interest" description="Disordered" evidence="6">
    <location>
        <begin position="547"/>
        <end position="578"/>
    </location>
</feature>
<feature type="binding site" evidence="5">
    <location>
        <position position="89"/>
    </location>
    <ligand>
        <name>ATP</name>
        <dbReference type="ChEBI" id="CHEBI:30616"/>
    </ligand>
</feature>
<comment type="caution">
    <text evidence="9">The sequence shown here is derived from an EMBL/GenBank/DDBJ whole genome shotgun (WGS) entry which is preliminary data.</text>
</comment>
<evidence type="ECO:0000256" key="4">
    <source>
        <dbReference type="ARBA" id="ARBA00022840"/>
    </source>
</evidence>
<evidence type="ECO:0000256" key="6">
    <source>
        <dbReference type="SAM" id="MobiDB-lite"/>
    </source>
</evidence>
<dbReference type="InterPro" id="IPR000719">
    <property type="entry name" value="Prot_kinase_dom"/>
</dbReference>
<feature type="compositionally biased region" description="Basic and acidic residues" evidence="6">
    <location>
        <begin position="554"/>
        <end position="578"/>
    </location>
</feature>
<dbReference type="InterPro" id="IPR011009">
    <property type="entry name" value="Kinase-like_dom_sf"/>
</dbReference>
<organism evidence="9 10">
    <name type="scientific">Lujinxingia sediminis</name>
    <dbReference type="NCBI Taxonomy" id="2480984"/>
    <lineage>
        <taxon>Bacteria</taxon>
        <taxon>Deltaproteobacteria</taxon>
        <taxon>Bradymonadales</taxon>
        <taxon>Lujinxingiaceae</taxon>
        <taxon>Lujinxingia</taxon>
    </lineage>
</organism>
<name>A0ABY0CTU1_9DELT</name>
<feature type="domain" description="Protein kinase" evidence="8">
    <location>
        <begin position="60"/>
        <end position="325"/>
    </location>
</feature>
<reference evidence="9 10" key="1">
    <citation type="submission" date="2019-01" db="EMBL/GenBank/DDBJ databases">
        <title>Lujinxingia litoralis gen. nov., sp. nov. and Lujinxingia sediminis gen. nov., sp. nov., new members in the order Bradymonadales, isolated from coastal sediment.</title>
        <authorList>
            <person name="Li C.-M."/>
        </authorList>
    </citation>
    <scope>NUCLEOTIDE SEQUENCE [LARGE SCALE GENOMIC DNA]</scope>
    <source>
        <strain evidence="9 10">SEH01</strain>
    </source>
</reference>
<evidence type="ECO:0000256" key="2">
    <source>
        <dbReference type="ARBA" id="ARBA00022741"/>
    </source>
</evidence>
<dbReference type="SUPFAM" id="SSF56112">
    <property type="entry name" value="Protein kinase-like (PK-like)"/>
    <property type="match status" value="1"/>
</dbReference>
<protein>
    <submittedName>
        <fullName evidence="9">Serine/threonine protein kinase</fullName>
    </submittedName>
</protein>
<dbReference type="PROSITE" id="PS00108">
    <property type="entry name" value="PROTEIN_KINASE_ST"/>
    <property type="match status" value="1"/>
</dbReference>
<dbReference type="Gene3D" id="3.30.200.20">
    <property type="entry name" value="Phosphorylase Kinase, domain 1"/>
    <property type="match status" value="1"/>
</dbReference>
<dbReference type="Pfam" id="PF00069">
    <property type="entry name" value="Pkinase"/>
    <property type="match status" value="1"/>
</dbReference>
<dbReference type="PROSITE" id="PS00107">
    <property type="entry name" value="PROTEIN_KINASE_ATP"/>
    <property type="match status" value="1"/>
</dbReference>